<dbReference type="AlphaFoldDB" id="A0A015J323"/>
<organism evidence="1 2">
    <name type="scientific">Rhizophagus irregularis (strain DAOM 197198w)</name>
    <name type="common">Glomus intraradices</name>
    <dbReference type="NCBI Taxonomy" id="1432141"/>
    <lineage>
        <taxon>Eukaryota</taxon>
        <taxon>Fungi</taxon>
        <taxon>Fungi incertae sedis</taxon>
        <taxon>Mucoromycota</taxon>
        <taxon>Glomeromycotina</taxon>
        <taxon>Glomeromycetes</taxon>
        <taxon>Glomerales</taxon>
        <taxon>Glomeraceae</taxon>
        <taxon>Rhizophagus</taxon>
    </lineage>
</organism>
<reference evidence="1 2" key="1">
    <citation type="submission" date="2014-02" db="EMBL/GenBank/DDBJ databases">
        <title>Single nucleus genome sequencing reveals high similarity among nuclei of an endomycorrhizal fungus.</title>
        <authorList>
            <person name="Lin K."/>
            <person name="Geurts R."/>
            <person name="Zhang Z."/>
            <person name="Limpens E."/>
            <person name="Saunders D.G."/>
            <person name="Mu D."/>
            <person name="Pang E."/>
            <person name="Cao H."/>
            <person name="Cha H."/>
            <person name="Lin T."/>
            <person name="Zhou Q."/>
            <person name="Shang Y."/>
            <person name="Li Y."/>
            <person name="Ivanov S."/>
            <person name="Sharma T."/>
            <person name="Velzen R.V."/>
            <person name="Ruijter N.D."/>
            <person name="Aanen D.K."/>
            <person name="Win J."/>
            <person name="Kamoun S."/>
            <person name="Bisseling T."/>
            <person name="Huang S."/>
        </authorList>
    </citation>
    <scope>NUCLEOTIDE SEQUENCE [LARGE SCALE GENOMIC DNA]</scope>
    <source>
        <strain evidence="2">DAOM197198w</strain>
    </source>
</reference>
<dbReference type="HOGENOM" id="CLU_2321625_0_0_1"/>
<dbReference type="Proteomes" id="UP000022910">
    <property type="component" value="Unassembled WGS sequence"/>
</dbReference>
<dbReference type="EMBL" id="JEMT01023734">
    <property type="protein sequence ID" value="EXX63902.1"/>
    <property type="molecule type" value="Genomic_DNA"/>
</dbReference>
<proteinExistence type="predicted"/>
<evidence type="ECO:0000313" key="2">
    <source>
        <dbReference type="Proteomes" id="UP000022910"/>
    </source>
</evidence>
<evidence type="ECO:0000313" key="1">
    <source>
        <dbReference type="EMBL" id="EXX63902.1"/>
    </source>
</evidence>
<gene>
    <name evidence="1" type="ORF">RirG_147900</name>
</gene>
<keyword evidence="2" id="KW-1185">Reference proteome</keyword>
<comment type="caution">
    <text evidence="1">The sequence shown here is derived from an EMBL/GenBank/DDBJ whole genome shotgun (WGS) entry which is preliminary data.</text>
</comment>
<sequence length="99" mass="11564">MPWIPYINFKEIMYINEDGYLNCSARLKSKSIRIKDIKILLKEIINSEKLSQDELKLIAAELEYNDKKNSTEILGISQNPFTLNYIIVVDFLFSGNLYI</sequence>
<protein>
    <submittedName>
        <fullName evidence="1">Uncharacterized protein</fullName>
    </submittedName>
</protein>
<accession>A0A015J323</accession>
<dbReference type="OrthoDB" id="2367343at2759"/>
<name>A0A015J323_RHIIW</name>